<reference evidence="3 5" key="2">
    <citation type="journal article" date="2013" name="Nature">
        <title>Insights into bilaterian evolution from three spiralian genomes.</title>
        <authorList>
            <person name="Simakov O."/>
            <person name="Marletaz F."/>
            <person name="Cho S.J."/>
            <person name="Edsinger-Gonzales E."/>
            <person name="Havlak P."/>
            <person name="Hellsten U."/>
            <person name="Kuo D.H."/>
            <person name="Larsson T."/>
            <person name="Lv J."/>
            <person name="Arendt D."/>
            <person name="Savage R."/>
            <person name="Osoegawa K."/>
            <person name="de Jong P."/>
            <person name="Grimwood J."/>
            <person name="Chapman J.A."/>
            <person name="Shapiro H."/>
            <person name="Aerts A."/>
            <person name="Otillar R.P."/>
            <person name="Terry A.Y."/>
            <person name="Boore J.L."/>
            <person name="Grigoriev I.V."/>
            <person name="Lindberg D.R."/>
            <person name="Seaver E.C."/>
            <person name="Weisblat D.A."/>
            <person name="Putnam N.H."/>
            <person name="Rokhsar D.S."/>
        </authorList>
    </citation>
    <scope>NUCLEOTIDE SEQUENCE</scope>
</reference>
<dbReference type="Proteomes" id="UP000015101">
    <property type="component" value="Unassembled WGS sequence"/>
</dbReference>
<dbReference type="PROSITE" id="PS51136">
    <property type="entry name" value="WAC"/>
    <property type="match status" value="1"/>
</dbReference>
<gene>
    <name evidence="4" type="primary">20205564</name>
    <name evidence="3" type="ORF">HELRODRAFT_175843</name>
</gene>
<keyword evidence="5" id="KW-1185">Reference proteome</keyword>
<dbReference type="RefSeq" id="XP_009021472.1">
    <property type="nucleotide sequence ID" value="XM_009023224.1"/>
</dbReference>
<dbReference type="AlphaFoldDB" id="T1F9R5"/>
<reference evidence="4" key="3">
    <citation type="submission" date="2015-06" db="UniProtKB">
        <authorList>
            <consortium name="EnsemblMetazoa"/>
        </authorList>
    </citation>
    <scope>IDENTIFICATION</scope>
</reference>
<comment type="subcellular location">
    <subcellularLocation>
        <location evidence="1">Nucleus</location>
    </subcellularLocation>
</comment>
<dbReference type="CTD" id="20205564"/>
<keyword evidence="1" id="KW-0539">Nucleus</keyword>
<dbReference type="InterPro" id="IPR047171">
    <property type="entry name" value="BAZ1A"/>
</dbReference>
<sequence>MNRRVVKNMKFFDQTILCNSLIWTCESTGHNNLTFLEAVESEGNSRKQINSFPRTLHLPILHLVSLTKRTIFKDLLDDIYGFTRDRYFIGEKVSILTETERKNAIVIKVFPVINLSGTGNNGLSNFVTEHEVNADGKKRIVIKSPKKAVIDSSLFQYMSQDVKTGTTIMSTVKNMNRNRNLFNRETCKLFLKEHCEHHCKGIWKLKFSAHLHHCDSSNNKISIVWVQLDYL</sequence>
<feature type="domain" description="WAC" evidence="2">
    <location>
        <begin position="1"/>
        <end position="102"/>
    </location>
</feature>
<reference evidence="5" key="1">
    <citation type="submission" date="2012-12" db="EMBL/GenBank/DDBJ databases">
        <authorList>
            <person name="Hellsten U."/>
            <person name="Grimwood J."/>
            <person name="Chapman J.A."/>
            <person name="Shapiro H."/>
            <person name="Aerts A."/>
            <person name="Otillar R.P."/>
            <person name="Terry A.Y."/>
            <person name="Boore J.L."/>
            <person name="Simakov O."/>
            <person name="Marletaz F."/>
            <person name="Cho S.-J."/>
            <person name="Edsinger-Gonzales E."/>
            <person name="Havlak P."/>
            <person name="Kuo D.-H."/>
            <person name="Larsson T."/>
            <person name="Lv J."/>
            <person name="Arendt D."/>
            <person name="Savage R."/>
            <person name="Osoegawa K."/>
            <person name="de Jong P."/>
            <person name="Lindberg D.R."/>
            <person name="Seaver E.C."/>
            <person name="Weisblat D.A."/>
            <person name="Putnam N.H."/>
            <person name="Grigoriev I.V."/>
            <person name="Rokhsar D.S."/>
        </authorList>
    </citation>
    <scope>NUCLEOTIDE SEQUENCE</scope>
</reference>
<evidence type="ECO:0000259" key="2">
    <source>
        <dbReference type="PROSITE" id="PS51136"/>
    </source>
</evidence>
<evidence type="ECO:0000256" key="1">
    <source>
        <dbReference type="PROSITE-ProRule" id="PRU00475"/>
    </source>
</evidence>
<dbReference type="EMBL" id="KB096945">
    <property type="protein sequence ID" value="ESO00422.1"/>
    <property type="molecule type" value="Genomic_DNA"/>
</dbReference>
<dbReference type="KEGG" id="hro:HELRODRAFT_175843"/>
<dbReference type="GO" id="GO:0005634">
    <property type="term" value="C:nucleus"/>
    <property type="evidence" value="ECO:0007669"/>
    <property type="project" value="UniProtKB-SubCell"/>
</dbReference>
<accession>T1F9R5</accession>
<dbReference type="OrthoDB" id="332390at2759"/>
<dbReference type="EMBL" id="AMQM01005450">
    <property type="status" value="NOT_ANNOTATED_CDS"/>
    <property type="molecule type" value="Genomic_DNA"/>
</dbReference>
<dbReference type="PANTHER" id="PTHR46510">
    <property type="entry name" value="BROMODOMAIN ADJACENT TO ZINC FINGER DOMAIN PROTEIN 1A"/>
    <property type="match status" value="1"/>
</dbReference>
<dbReference type="InterPro" id="IPR013136">
    <property type="entry name" value="WSTF_Acf1_Cbp146"/>
</dbReference>
<proteinExistence type="predicted"/>
<organism evidence="4 5">
    <name type="scientific">Helobdella robusta</name>
    <name type="common">Californian leech</name>
    <dbReference type="NCBI Taxonomy" id="6412"/>
    <lineage>
        <taxon>Eukaryota</taxon>
        <taxon>Metazoa</taxon>
        <taxon>Spiralia</taxon>
        <taxon>Lophotrochozoa</taxon>
        <taxon>Annelida</taxon>
        <taxon>Clitellata</taxon>
        <taxon>Hirudinea</taxon>
        <taxon>Rhynchobdellida</taxon>
        <taxon>Glossiphoniidae</taxon>
        <taxon>Helobdella</taxon>
    </lineage>
</organism>
<name>T1F9R5_HELRO</name>
<dbReference type="GeneID" id="20205564"/>
<dbReference type="GO" id="GO:0006338">
    <property type="term" value="P:chromatin remodeling"/>
    <property type="evidence" value="ECO:0007669"/>
    <property type="project" value="InterPro"/>
</dbReference>
<evidence type="ECO:0000313" key="3">
    <source>
        <dbReference type="EMBL" id="ESO00422.1"/>
    </source>
</evidence>
<dbReference type="EnsemblMetazoa" id="HelroT175843">
    <property type="protein sequence ID" value="HelroP175843"/>
    <property type="gene ID" value="HelroG175843"/>
</dbReference>
<dbReference type="eggNOG" id="KOG1245">
    <property type="taxonomic scope" value="Eukaryota"/>
</dbReference>
<evidence type="ECO:0000313" key="5">
    <source>
        <dbReference type="Proteomes" id="UP000015101"/>
    </source>
</evidence>
<dbReference type="STRING" id="6412.T1F9R5"/>
<protein>
    <recommendedName>
        <fullName evidence="2">WAC domain-containing protein</fullName>
    </recommendedName>
</protein>
<dbReference type="Pfam" id="PF10537">
    <property type="entry name" value="WAC_Acf1_DNA_bd"/>
    <property type="match status" value="1"/>
</dbReference>
<evidence type="ECO:0000313" key="4">
    <source>
        <dbReference type="EnsemblMetazoa" id="HelroP175843"/>
    </source>
</evidence>
<dbReference type="InParanoid" id="T1F9R5"/>
<dbReference type="HOGENOM" id="CLU_1200976_0_0_1"/>
<dbReference type="PANTHER" id="PTHR46510:SF1">
    <property type="entry name" value="BROMODOMAIN ADJACENT TO ZINC FINGER DOMAIN PROTEIN 1A"/>
    <property type="match status" value="1"/>
</dbReference>